<dbReference type="Proteomes" id="UP000000599">
    <property type="component" value="Chromosome D"/>
</dbReference>
<keyword evidence="2" id="KW-1185">Reference proteome</keyword>
<protein>
    <submittedName>
        <fullName evidence="1">DEHA2D00792p</fullName>
    </submittedName>
</protein>
<dbReference type="HOGENOM" id="CLU_2739963_0_0_1"/>
<evidence type="ECO:0000313" key="2">
    <source>
        <dbReference type="Proteomes" id="UP000000599"/>
    </source>
</evidence>
<name>Q6BTG6_DEBHA</name>
<dbReference type="InParanoid" id="Q6BTG6"/>
<proteinExistence type="predicted"/>
<evidence type="ECO:0000313" key="1">
    <source>
        <dbReference type="EMBL" id="CAG86618.1"/>
    </source>
</evidence>
<organism evidence="1 2">
    <name type="scientific">Debaryomyces hansenii (strain ATCC 36239 / CBS 767 / BCRC 21394 / JCM 1990 / NBRC 0083 / IGC 2968)</name>
    <name type="common">Yeast</name>
    <name type="synonym">Torulaspora hansenii</name>
    <dbReference type="NCBI Taxonomy" id="284592"/>
    <lineage>
        <taxon>Eukaryota</taxon>
        <taxon>Fungi</taxon>
        <taxon>Dikarya</taxon>
        <taxon>Ascomycota</taxon>
        <taxon>Saccharomycotina</taxon>
        <taxon>Pichiomycetes</taxon>
        <taxon>Debaryomycetaceae</taxon>
        <taxon>Debaryomyces</taxon>
    </lineage>
</organism>
<dbReference type="GeneID" id="2901531"/>
<dbReference type="EMBL" id="CR382136">
    <property type="protein sequence ID" value="CAG86618.1"/>
    <property type="molecule type" value="Genomic_DNA"/>
</dbReference>
<dbReference type="KEGG" id="dha:DEHA2D00792g"/>
<dbReference type="AlphaFoldDB" id="Q6BTG6"/>
<dbReference type="RefSeq" id="XP_458503.1">
    <property type="nucleotide sequence ID" value="XM_458503.1"/>
</dbReference>
<dbReference type="VEuPathDB" id="FungiDB:DEHA2D00792g"/>
<gene>
    <name evidence="1" type="ordered locus">DEHA2D00792g</name>
</gene>
<accession>Q6BTG6</accession>
<sequence>MGHIPKETWDKKKALKIVRFQQMTCSEFSFENDTKKNSNASSEIYWCPGKMLQIVQLVNSMTKHSINDKVP</sequence>
<reference evidence="1 2" key="1">
    <citation type="journal article" date="2004" name="Nature">
        <title>Genome evolution in yeasts.</title>
        <authorList>
            <consortium name="Genolevures"/>
            <person name="Dujon B."/>
            <person name="Sherman D."/>
            <person name="Fischer G."/>
            <person name="Durrens P."/>
            <person name="Casaregola S."/>
            <person name="Lafontaine I."/>
            <person name="de Montigny J."/>
            <person name="Marck C."/>
            <person name="Neuveglise C."/>
            <person name="Talla E."/>
            <person name="Goffard N."/>
            <person name="Frangeul L."/>
            <person name="Aigle M."/>
            <person name="Anthouard V."/>
            <person name="Babour A."/>
            <person name="Barbe V."/>
            <person name="Barnay S."/>
            <person name="Blanchin S."/>
            <person name="Beckerich J.M."/>
            <person name="Beyne E."/>
            <person name="Bleykasten C."/>
            <person name="Boisrame A."/>
            <person name="Boyer J."/>
            <person name="Cattolico L."/>
            <person name="Confanioleri F."/>
            <person name="de Daruvar A."/>
            <person name="Despons L."/>
            <person name="Fabre E."/>
            <person name="Fairhead C."/>
            <person name="Ferry-Dumazet H."/>
            <person name="Groppi A."/>
            <person name="Hantraye F."/>
            <person name="Hennequin C."/>
            <person name="Jauniaux N."/>
            <person name="Joyet P."/>
            <person name="Kachouri R."/>
            <person name="Kerrest A."/>
            <person name="Koszul R."/>
            <person name="Lemaire M."/>
            <person name="Lesur I."/>
            <person name="Ma L."/>
            <person name="Muller H."/>
            <person name="Nicaud J.M."/>
            <person name="Nikolski M."/>
            <person name="Oztas S."/>
            <person name="Ozier-Kalogeropoulos O."/>
            <person name="Pellenz S."/>
            <person name="Potier S."/>
            <person name="Richard G.F."/>
            <person name="Straub M.L."/>
            <person name="Suleau A."/>
            <person name="Swennene D."/>
            <person name="Tekaia F."/>
            <person name="Wesolowski-Louvel M."/>
            <person name="Westhof E."/>
            <person name="Wirth B."/>
            <person name="Zeniou-Meyer M."/>
            <person name="Zivanovic I."/>
            <person name="Bolotin-Fukuhara M."/>
            <person name="Thierry A."/>
            <person name="Bouchier C."/>
            <person name="Caudron B."/>
            <person name="Scarpelli C."/>
            <person name="Gaillardin C."/>
            <person name="Weissenbach J."/>
            <person name="Wincker P."/>
            <person name="Souciet J.L."/>
        </authorList>
    </citation>
    <scope>NUCLEOTIDE SEQUENCE [LARGE SCALE GENOMIC DNA]</scope>
    <source>
        <strain evidence="2">ATCC 36239 / CBS 767 / BCRC 21394 / JCM 1990 / NBRC 0083 / IGC 2968</strain>
    </source>
</reference>